<comment type="catalytic activity">
    <reaction evidence="11">
        <text>a ubiquinone + NADH + 5 H(+)(in) = a ubiquinol + NAD(+) + 4 H(+)(out)</text>
        <dbReference type="Rhea" id="RHEA:29091"/>
        <dbReference type="Rhea" id="RHEA-COMP:9565"/>
        <dbReference type="Rhea" id="RHEA-COMP:9566"/>
        <dbReference type="ChEBI" id="CHEBI:15378"/>
        <dbReference type="ChEBI" id="CHEBI:16389"/>
        <dbReference type="ChEBI" id="CHEBI:17976"/>
        <dbReference type="ChEBI" id="CHEBI:57540"/>
        <dbReference type="ChEBI" id="CHEBI:57945"/>
        <dbReference type="EC" id="7.1.1.2"/>
    </reaction>
</comment>
<keyword evidence="6 10" id="KW-0812">Transmembrane</keyword>
<comment type="subcellular location">
    <subcellularLocation>
        <location evidence="10">Mitochondrion inner membrane</location>
        <topology evidence="10">Multi-pass membrane protein</topology>
    </subcellularLocation>
    <subcellularLocation>
        <location evidence="2">Mitochondrion membrane</location>
        <topology evidence="2">Multi-pass membrane protein</topology>
    </subcellularLocation>
</comment>
<evidence type="ECO:0000256" key="7">
    <source>
        <dbReference type="ARBA" id="ARBA00022989"/>
    </source>
</evidence>
<evidence type="ECO:0000256" key="5">
    <source>
        <dbReference type="ARBA" id="ARBA00022448"/>
    </source>
</evidence>
<accession>F1ADK0</accession>
<dbReference type="PROSITE" id="PS00668">
    <property type="entry name" value="COMPLEX1_ND1_2"/>
    <property type="match status" value="1"/>
</dbReference>
<evidence type="ECO:0000256" key="1">
    <source>
        <dbReference type="ARBA" id="ARBA00003257"/>
    </source>
</evidence>
<evidence type="ECO:0000256" key="8">
    <source>
        <dbReference type="ARBA" id="ARBA00023075"/>
    </source>
</evidence>
<name>F1ADK0_CALSV</name>
<keyword evidence="9 12" id="KW-0472">Membrane</keyword>
<keyword evidence="11 13" id="KW-0496">Mitochondrion</keyword>
<dbReference type="GO" id="GO:0008137">
    <property type="term" value="F:NADH dehydrogenase (ubiquinone) activity"/>
    <property type="evidence" value="ECO:0007669"/>
    <property type="project" value="UniProtKB-EC"/>
</dbReference>
<feature type="transmembrane region" description="Helical" evidence="12">
    <location>
        <begin position="217"/>
        <end position="245"/>
    </location>
</feature>
<feature type="transmembrane region" description="Helical" evidence="12">
    <location>
        <begin position="73"/>
        <end position="93"/>
    </location>
</feature>
<sequence>MMMSVLSYLILVVAILINVAFVTLLERKILGYSQLRKGPNKVLVTGLVQPFNDAIKLFSKELVFPSSSNYTQYFMSPLFGLMIVILTFSLFPFKEYSMSMTLSIIFMYMMLSMNVYPVLLSGWASNSKYALLGALRSVAQTVSYEVSLALILMFYLGLGATLSLLTLSTMNMFWSKVFLFTPLVGIWLVSCLAETNRTPFDFAEGESELVSGFNIEYGGLGFALIFMAEYASIIMMSLIFSLIFISSGTSKLSLYFNVTVLTSAWVWVRTTFPRYRYDKLMNLAWKVYLPVVFFTLSFSILNMLI</sequence>
<dbReference type="EMBL" id="GU355641">
    <property type="protein sequence ID" value="ADB43169.1"/>
    <property type="molecule type" value="Genomic_DNA"/>
</dbReference>
<gene>
    <name evidence="13" type="primary">ND1</name>
</gene>
<comment type="similarity">
    <text evidence="3 10">Belongs to the complex I subunit 1 family.</text>
</comment>
<proteinExistence type="inferred from homology"/>
<dbReference type="GO" id="GO:0009060">
    <property type="term" value="P:aerobic respiration"/>
    <property type="evidence" value="ECO:0007669"/>
    <property type="project" value="TreeGrafter"/>
</dbReference>
<dbReference type="InterPro" id="IPR018086">
    <property type="entry name" value="NADH_UbQ_OxRdtase_su1_CS"/>
</dbReference>
<evidence type="ECO:0000256" key="3">
    <source>
        <dbReference type="ARBA" id="ARBA00010535"/>
    </source>
</evidence>
<reference evidence="13" key="1">
    <citation type="journal article" date="2011" name="BMC Genomics">
        <title>Distinctive mitochondrial genome of Calanoid copepod Calanus sinicus with multiple large non-coding regions and reshuffled gene order: Useful molecular markers for phylogenetic and population studies.</title>
        <authorList>
            <person name="Wang M."/>
            <person name="Sun S."/>
            <person name="Li C."/>
            <person name="Shen X."/>
        </authorList>
    </citation>
    <scope>NUCLEOTIDE SEQUENCE</scope>
</reference>
<evidence type="ECO:0000256" key="4">
    <source>
        <dbReference type="ARBA" id="ARBA00021009"/>
    </source>
</evidence>
<organism evidence="13">
    <name type="scientific">Calanus sinicus</name>
    <name type="common">Copepod</name>
    <dbReference type="NCBI Taxonomy" id="114070"/>
    <lineage>
        <taxon>Eukaryota</taxon>
        <taxon>Metazoa</taxon>
        <taxon>Ecdysozoa</taxon>
        <taxon>Arthropoda</taxon>
        <taxon>Crustacea</taxon>
        <taxon>Multicrustacea</taxon>
        <taxon>Hexanauplia</taxon>
        <taxon>Copepoda</taxon>
        <taxon>Calanoida</taxon>
        <taxon>Calanidae</taxon>
        <taxon>Calanus</taxon>
    </lineage>
</organism>
<feature type="transmembrane region" description="Helical" evidence="12">
    <location>
        <begin position="252"/>
        <end position="268"/>
    </location>
</feature>
<keyword evidence="8 11" id="KW-0830">Ubiquinone</keyword>
<feature type="transmembrane region" description="Helical" evidence="12">
    <location>
        <begin position="144"/>
        <end position="165"/>
    </location>
</feature>
<dbReference type="GO" id="GO:0003954">
    <property type="term" value="F:NADH dehydrogenase activity"/>
    <property type="evidence" value="ECO:0007669"/>
    <property type="project" value="TreeGrafter"/>
</dbReference>
<keyword evidence="10" id="KW-0520">NAD</keyword>
<dbReference type="AlphaFoldDB" id="F1ADK0"/>
<feature type="transmembrane region" description="Helical" evidence="12">
    <location>
        <begin position="288"/>
        <end position="304"/>
    </location>
</feature>
<evidence type="ECO:0000256" key="10">
    <source>
        <dbReference type="RuleBase" id="RU000471"/>
    </source>
</evidence>
<comment type="function">
    <text evidence="1">Core subunit of the mitochondrial membrane respiratory chain NADH dehydrogenase (Complex I) that is believed to belong to the minimal assembly required for catalysis. Complex I functions in the transfer of electrons from NADH to the respiratory chain. The immediate electron acceptor for the enzyme is believed to be ubiquinone.</text>
</comment>
<evidence type="ECO:0000256" key="2">
    <source>
        <dbReference type="ARBA" id="ARBA00004225"/>
    </source>
</evidence>
<keyword evidence="5" id="KW-0813">Transport</keyword>
<geneLocation type="mitochondrion" evidence="13"/>
<protein>
    <recommendedName>
        <fullName evidence="4 11">NADH-ubiquinone oxidoreductase chain 1</fullName>
        <ecNumber evidence="11">7.1.1.2</ecNumber>
    </recommendedName>
</protein>
<keyword evidence="7 12" id="KW-1133">Transmembrane helix</keyword>
<evidence type="ECO:0000256" key="9">
    <source>
        <dbReference type="ARBA" id="ARBA00023136"/>
    </source>
</evidence>
<dbReference type="PANTHER" id="PTHR11432:SF3">
    <property type="entry name" value="NADH-UBIQUINONE OXIDOREDUCTASE CHAIN 1"/>
    <property type="match status" value="1"/>
</dbReference>
<evidence type="ECO:0000256" key="11">
    <source>
        <dbReference type="RuleBase" id="RU000473"/>
    </source>
</evidence>
<dbReference type="HAMAP" id="MF_01350">
    <property type="entry name" value="NDH1_NuoH"/>
    <property type="match status" value="1"/>
</dbReference>
<dbReference type="GO" id="GO:0005743">
    <property type="term" value="C:mitochondrial inner membrane"/>
    <property type="evidence" value="ECO:0007669"/>
    <property type="project" value="UniProtKB-SubCell"/>
</dbReference>
<feature type="transmembrane region" description="Helical" evidence="12">
    <location>
        <begin position="105"/>
        <end position="124"/>
    </location>
</feature>
<evidence type="ECO:0000256" key="6">
    <source>
        <dbReference type="ARBA" id="ARBA00022692"/>
    </source>
</evidence>
<dbReference type="PROSITE" id="PS00667">
    <property type="entry name" value="COMPLEX1_ND1_1"/>
    <property type="match status" value="1"/>
</dbReference>
<dbReference type="EC" id="7.1.1.2" evidence="11"/>
<dbReference type="Pfam" id="PF00146">
    <property type="entry name" value="NADHdh"/>
    <property type="match status" value="1"/>
</dbReference>
<feature type="transmembrane region" description="Helical" evidence="12">
    <location>
        <begin position="5"/>
        <end position="25"/>
    </location>
</feature>
<evidence type="ECO:0000256" key="12">
    <source>
        <dbReference type="SAM" id="Phobius"/>
    </source>
</evidence>
<dbReference type="PANTHER" id="PTHR11432">
    <property type="entry name" value="NADH DEHYDROGENASE SUBUNIT 1"/>
    <property type="match status" value="1"/>
</dbReference>
<feature type="transmembrane region" description="Helical" evidence="12">
    <location>
        <begin position="177"/>
        <end position="197"/>
    </location>
</feature>
<evidence type="ECO:0000313" key="13">
    <source>
        <dbReference type="EMBL" id="ADB43169.1"/>
    </source>
</evidence>
<dbReference type="InterPro" id="IPR001694">
    <property type="entry name" value="NADH_UbQ_OxRdtase_su1/FPO"/>
</dbReference>